<dbReference type="OrthoDB" id="6154571at2"/>
<accession>B7X1T2</accession>
<dbReference type="EMBL" id="AAUJ02000001">
    <property type="protein sequence ID" value="EED68375.1"/>
    <property type="molecule type" value="Genomic_DNA"/>
</dbReference>
<dbReference type="InterPro" id="IPR018330">
    <property type="entry name" value="RecT_fam"/>
</dbReference>
<dbReference type="AlphaFoldDB" id="B7X1T2"/>
<dbReference type="Pfam" id="PF03837">
    <property type="entry name" value="RecT"/>
    <property type="match status" value="1"/>
</dbReference>
<feature type="compositionally biased region" description="Low complexity" evidence="1">
    <location>
        <begin position="287"/>
        <end position="298"/>
    </location>
</feature>
<dbReference type="GO" id="GO:0006259">
    <property type="term" value="P:DNA metabolic process"/>
    <property type="evidence" value="ECO:0007669"/>
    <property type="project" value="InterPro"/>
</dbReference>
<evidence type="ECO:0000313" key="2">
    <source>
        <dbReference type="EMBL" id="EED68375.1"/>
    </source>
</evidence>
<proteinExistence type="predicted"/>
<gene>
    <name evidence="2" type="ORF">CtesDRAFT_PD3322</name>
    <name evidence="3" type="ORF">CtesDRAFT_PD3385</name>
</gene>
<dbReference type="Proteomes" id="UP000003039">
    <property type="component" value="Unassembled WGS sequence"/>
</dbReference>
<organism evidence="2 4">
    <name type="scientific">Comamonas testosteroni (strain DSM 14576 / KF-1)</name>
    <name type="common">Pseudomonas testosteroni</name>
    <dbReference type="NCBI Taxonomy" id="399795"/>
    <lineage>
        <taxon>Bacteria</taxon>
        <taxon>Pseudomonadati</taxon>
        <taxon>Pseudomonadota</taxon>
        <taxon>Betaproteobacteria</taxon>
        <taxon>Burkholderiales</taxon>
        <taxon>Comamonadaceae</taxon>
        <taxon>Comamonas</taxon>
    </lineage>
</organism>
<comment type="caution">
    <text evidence="2">The sequence shown here is derived from an EMBL/GenBank/DDBJ whole genome shotgun (WGS) entry which is preliminary data.</text>
</comment>
<evidence type="ECO:0000313" key="4">
    <source>
        <dbReference type="Proteomes" id="UP000003039"/>
    </source>
</evidence>
<sequence length="355" mass="38563" precursor="true">MNAVTTQTSTGSAPAVSTASAGALLMDMAAMDRLERIADIMASGKTTVPQHLRGSKGDCFAISLQSMQWGMNPFAVAQKTHLVNGTLGYEAQLVAAVINNSGLVTSRFQFDWYGPWDKVIGKFTVKRGDKGEYRVPGWTFADEEGCGVRVWATLKGEENPRTLELLLAQARTRNSTLWADDPKQQLAYLAQKRWARLFAPDVILGVYSADELQEPQEIHMGDAVVVEPERATLSAWADDKWAKQLPSILKGIQGGKTVADALAWLGAKAIVTAEQEKELRSKAKELTQPAATPASAPQEGAPVVDPAKLEADIKACTDLEKLYELGALIEAVREPSMQATLTDHFDARVAELEKP</sequence>
<evidence type="ECO:0000256" key="1">
    <source>
        <dbReference type="SAM" id="MobiDB-lite"/>
    </source>
</evidence>
<reference evidence="2" key="2">
    <citation type="submission" date="2009-01" db="EMBL/GenBank/DDBJ databases">
        <authorList>
            <consortium name="US DOE Joint Genome Institute (JGI-PGF)"/>
            <person name="Lucas S."/>
            <person name="Copeland A."/>
            <person name="Lapidus A."/>
            <person name="Glavina del Rio T."/>
            <person name="Dalin E."/>
            <person name="Tice H."/>
            <person name="Bruce D."/>
            <person name="Goodwin L."/>
            <person name="Pitluck S."/>
            <person name="LaButti K.M."/>
            <person name="Lowry S."/>
            <person name="Sun H."/>
            <person name="Larimer F."/>
            <person name="Land M.L."/>
            <person name="Hauser L."/>
            <person name="Kjelleberg S."/>
            <person name="Cook A."/>
            <person name="Knepper T.P."/>
            <person name="Fischer K."/>
            <person name="Schleheck D."/>
            <person name="Richardson P."/>
        </authorList>
    </citation>
    <scope>NUCLEOTIDE SEQUENCE</scope>
    <source>
        <strain evidence="2">KF-1</strain>
    </source>
</reference>
<dbReference type="GO" id="GO:0003677">
    <property type="term" value="F:DNA binding"/>
    <property type="evidence" value="ECO:0007669"/>
    <property type="project" value="InterPro"/>
</dbReference>
<feature type="region of interest" description="Disordered" evidence="1">
    <location>
        <begin position="284"/>
        <end position="303"/>
    </location>
</feature>
<dbReference type="EMBL" id="AAUJ02000001">
    <property type="protein sequence ID" value="EED68438.1"/>
    <property type="molecule type" value="Genomic_DNA"/>
</dbReference>
<evidence type="ECO:0000313" key="3">
    <source>
        <dbReference type="EMBL" id="EED68438.1"/>
    </source>
</evidence>
<protein>
    <submittedName>
        <fullName evidence="2">RecT protein</fullName>
    </submittedName>
</protein>
<dbReference type="eggNOG" id="ENOG502Z9MZ">
    <property type="taxonomic scope" value="Bacteria"/>
</dbReference>
<name>B7X1T2_COMTK</name>
<reference evidence="2 4" key="1">
    <citation type="journal article" date="2004" name="Appl. Environ. Microbiol.">
        <title>Mineralization of individual congeners of linear alkylbenzenesulfonate by defined pairs of heterotrophic bacteria.</title>
        <authorList>
            <person name="Schleheck D."/>
            <person name="Knepper T.P."/>
            <person name="Fischer K."/>
            <person name="Cook A.M."/>
        </authorList>
    </citation>
    <scope>NUCLEOTIDE SEQUENCE [LARGE SCALE GENOMIC DNA]</scope>
    <source>
        <strain evidence="4">DSM 14576 / KF-1</strain>
        <strain evidence="2">KF-1</strain>
    </source>
</reference>